<name>A0A316VC41_9BASI</name>
<dbReference type="GO" id="GO:0005737">
    <property type="term" value="C:cytoplasm"/>
    <property type="evidence" value="ECO:0007669"/>
    <property type="project" value="UniProtKB-SubCell"/>
</dbReference>
<dbReference type="NCBIfam" id="TIGR00057">
    <property type="entry name" value="L-threonylcarbamoyladenylate synthase"/>
    <property type="match status" value="1"/>
</dbReference>
<keyword evidence="15" id="KW-1185">Reference proteome</keyword>
<organism evidence="14 15">
    <name type="scientific">Meira miltonrushii</name>
    <dbReference type="NCBI Taxonomy" id="1280837"/>
    <lineage>
        <taxon>Eukaryota</taxon>
        <taxon>Fungi</taxon>
        <taxon>Dikarya</taxon>
        <taxon>Basidiomycota</taxon>
        <taxon>Ustilaginomycotina</taxon>
        <taxon>Exobasidiomycetes</taxon>
        <taxon>Exobasidiales</taxon>
        <taxon>Brachybasidiaceae</taxon>
        <taxon>Meira</taxon>
    </lineage>
</organism>
<dbReference type="InterPro" id="IPR006070">
    <property type="entry name" value="Sua5-like_dom"/>
</dbReference>
<comment type="similarity">
    <text evidence="2">Belongs to the SUA5 family.</text>
</comment>
<dbReference type="Gene3D" id="3.90.870.10">
    <property type="entry name" value="DHBP synthase"/>
    <property type="match status" value="1"/>
</dbReference>
<keyword evidence="7" id="KW-0819">tRNA processing</keyword>
<dbReference type="InterPro" id="IPR038385">
    <property type="entry name" value="Sua5/YwlC_C"/>
</dbReference>
<reference evidence="14 15" key="1">
    <citation type="journal article" date="2018" name="Mol. Biol. Evol.">
        <title>Broad Genomic Sampling Reveals a Smut Pathogenic Ancestry of the Fungal Clade Ustilaginomycotina.</title>
        <authorList>
            <person name="Kijpornyongpan T."/>
            <person name="Mondo S.J."/>
            <person name="Barry K."/>
            <person name="Sandor L."/>
            <person name="Lee J."/>
            <person name="Lipzen A."/>
            <person name="Pangilinan J."/>
            <person name="LaButti K."/>
            <person name="Hainaut M."/>
            <person name="Henrissat B."/>
            <person name="Grigoriev I.V."/>
            <person name="Spatafora J.W."/>
            <person name="Aime M.C."/>
        </authorList>
    </citation>
    <scope>NUCLEOTIDE SEQUENCE [LARGE SCALE GENOMIC DNA]</scope>
    <source>
        <strain evidence="14 15">MCA 3882</strain>
    </source>
</reference>
<evidence type="ECO:0000259" key="13">
    <source>
        <dbReference type="PROSITE" id="PS51163"/>
    </source>
</evidence>
<dbReference type="STRING" id="1280837.A0A316VC41"/>
<keyword evidence="8" id="KW-0548">Nucleotidyltransferase</keyword>
<dbReference type="PANTHER" id="PTHR17490">
    <property type="entry name" value="SUA5"/>
    <property type="match status" value="1"/>
</dbReference>
<evidence type="ECO:0000256" key="12">
    <source>
        <dbReference type="ARBA" id="ARBA00048366"/>
    </source>
</evidence>
<dbReference type="GO" id="GO:0003725">
    <property type="term" value="F:double-stranded RNA binding"/>
    <property type="evidence" value="ECO:0007669"/>
    <property type="project" value="InterPro"/>
</dbReference>
<dbReference type="GO" id="GO:0061710">
    <property type="term" value="F:L-threonylcarbamoyladenylate synthase"/>
    <property type="evidence" value="ECO:0007669"/>
    <property type="project" value="UniProtKB-EC"/>
</dbReference>
<keyword evidence="9" id="KW-0547">Nucleotide-binding</keyword>
<dbReference type="Pfam" id="PF03481">
    <property type="entry name" value="Sua5_C"/>
    <property type="match status" value="1"/>
</dbReference>
<dbReference type="GeneID" id="37021649"/>
<dbReference type="GO" id="GO:0005524">
    <property type="term" value="F:ATP binding"/>
    <property type="evidence" value="ECO:0007669"/>
    <property type="project" value="UniProtKB-KW"/>
</dbReference>
<keyword evidence="10" id="KW-0067">ATP-binding</keyword>
<dbReference type="SUPFAM" id="SSF55821">
    <property type="entry name" value="YrdC/RibB"/>
    <property type="match status" value="1"/>
</dbReference>
<dbReference type="FunFam" id="3.90.870.10:FF:000009">
    <property type="entry name" value="Threonylcarbamoyl-AMP synthase, putative"/>
    <property type="match status" value="1"/>
</dbReference>
<evidence type="ECO:0000256" key="6">
    <source>
        <dbReference type="ARBA" id="ARBA00022679"/>
    </source>
</evidence>
<evidence type="ECO:0000313" key="14">
    <source>
        <dbReference type="EMBL" id="PWN35132.1"/>
    </source>
</evidence>
<evidence type="ECO:0000256" key="7">
    <source>
        <dbReference type="ARBA" id="ARBA00022694"/>
    </source>
</evidence>
<dbReference type="InterPro" id="IPR017945">
    <property type="entry name" value="DHBP_synth_RibB-like_a/b_dom"/>
</dbReference>
<sequence>MSTSNGQLQDGKGYPDRTFTTRVLKIDGEKIKFTGKGKEPLRDVLVTIDDTGSEERISLIKASEALRKGHLVAFPTETVYGLAGNALDAEAATKIFRAKGRPVDNPLIVHISSLSMLNRLVPDSYELSPVYKTLLDAFWPGPLTLLFPADEEKVPSVVRCGLNSVGIRMPSHKVARALIATSNLPLAAPSANVSGKPSPTTAQHVYHDMTSSTKDEQGNEVVTGRIPYIVDGGSSDVGLESTVVDGITEPTELRVLRPGGVTVEAIEDALRQANLLQEEANGHTVTQSKVKVRVYGRDMAKDSKAEENPTTPGMKYRHYSPEAKVVVLLTSSTEPSSQQSASRVLAAKTVGESAARTLLTKNANTVIADEVKQFKLQTGKEHVHVGLMSMDDSKLTSSVVKNDSEAAESFMRSSKSFEDHTVYRFSLGASNSPNEAAHRLFDGLRTLDQGDANANRPSCDLIFVEAVADNFGVGLAIMNRLNKAASQTILINV</sequence>
<accession>A0A316VC41</accession>
<evidence type="ECO:0000256" key="11">
    <source>
        <dbReference type="ARBA" id="ARBA00029774"/>
    </source>
</evidence>
<dbReference type="EMBL" id="KZ819603">
    <property type="protein sequence ID" value="PWN35132.1"/>
    <property type="molecule type" value="Genomic_DNA"/>
</dbReference>
<proteinExistence type="inferred from homology"/>
<gene>
    <name evidence="14" type="ORF">FA14DRAFT_164177</name>
</gene>
<comment type="catalytic activity">
    <reaction evidence="12">
        <text>L-threonine + hydrogencarbonate + ATP = L-threonylcarbamoyladenylate + diphosphate + H2O</text>
        <dbReference type="Rhea" id="RHEA:36407"/>
        <dbReference type="ChEBI" id="CHEBI:15377"/>
        <dbReference type="ChEBI" id="CHEBI:17544"/>
        <dbReference type="ChEBI" id="CHEBI:30616"/>
        <dbReference type="ChEBI" id="CHEBI:33019"/>
        <dbReference type="ChEBI" id="CHEBI:57926"/>
        <dbReference type="ChEBI" id="CHEBI:73682"/>
        <dbReference type="EC" id="2.7.7.87"/>
    </reaction>
</comment>
<keyword evidence="6" id="KW-0808">Transferase</keyword>
<dbReference type="InParanoid" id="A0A316VC41"/>
<evidence type="ECO:0000256" key="10">
    <source>
        <dbReference type="ARBA" id="ARBA00022840"/>
    </source>
</evidence>
<evidence type="ECO:0000256" key="3">
    <source>
        <dbReference type="ARBA" id="ARBA00012584"/>
    </source>
</evidence>
<dbReference type="PROSITE" id="PS51163">
    <property type="entry name" value="YRDC"/>
    <property type="match status" value="1"/>
</dbReference>
<dbReference type="EC" id="2.7.7.87" evidence="3"/>
<dbReference type="FunCoup" id="A0A316VC41">
    <property type="interactions" value="202"/>
</dbReference>
<evidence type="ECO:0000256" key="1">
    <source>
        <dbReference type="ARBA" id="ARBA00004496"/>
    </source>
</evidence>
<dbReference type="InterPro" id="IPR005145">
    <property type="entry name" value="Sua5_C"/>
</dbReference>
<dbReference type="Pfam" id="PF01300">
    <property type="entry name" value="Sua5_yciO_yrdC"/>
    <property type="match status" value="1"/>
</dbReference>
<dbReference type="RefSeq" id="XP_025355434.1">
    <property type="nucleotide sequence ID" value="XM_025499868.1"/>
</dbReference>
<dbReference type="AlphaFoldDB" id="A0A316VC41"/>
<keyword evidence="5" id="KW-0963">Cytoplasm</keyword>
<evidence type="ECO:0000256" key="4">
    <source>
        <dbReference type="ARBA" id="ARBA00015492"/>
    </source>
</evidence>
<dbReference type="GO" id="GO:0006450">
    <property type="term" value="P:regulation of translational fidelity"/>
    <property type="evidence" value="ECO:0007669"/>
    <property type="project" value="TreeGrafter"/>
</dbReference>
<evidence type="ECO:0000256" key="2">
    <source>
        <dbReference type="ARBA" id="ARBA00007663"/>
    </source>
</evidence>
<dbReference type="Proteomes" id="UP000245771">
    <property type="component" value="Unassembled WGS sequence"/>
</dbReference>
<dbReference type="InterPro" id="IPR050156">
    <property type="entry name" value="TC-AMP_synthase_SUA5"/>
</dbReference>
<comment type="subcellular location">
    <subcellularLocation>
        <location evidence="1">Cytoplasm</location>
    </subcellularLocation>
</comment>
<evidence type="ECO:0000256" key="8">
    <source>
        <dbReference type="ARBA" id="ARBA00022695"/>
    </source>
</evidence>
<dbReference type="Gene3D" id="3.40.50.11030">
    <property type="entry name" value="Threonylcarbamoyl-AMP synthase, C-terminal domain"/>
    <property type="match status" value="1"/>
</dbReference>
<feature type="domain" description="YrdC-like" evidence="13">
    <location>
        <begin position="56"/>
        <end position="261"/>
    </location>
</feature>
<dbReference type="OrthoDB" id="412787at2759"/>
<dbReference type="GO" id="GO:0000049">
    <property type="term" value="F:tRNA binding"/>
    <property type="evidence" value="ECO:0007669"/>
    <property type="project" value="TreeGrafter"/>
</dbReference>
<dbReference type="PANTHER" id="PTHR17490:SF16">
    <property type="entry name" value="THREONYLCARBAMOYL-AMP SYNTHASE"/>
    <property type="match status" value="1"/>
</dbReference>
<dbReference type="GO" id="GO:0008033">
    <property type="term" value="P:tRNA processing"/>
    <property type="evidence" value="ECO:0007669"/>
    <property type="project" value="UniProtKB-KW"/>
</dbReference>
<evidence type="ECO:0000256" key="9">
    <source>
        <dbReference type="ARBA" id="ARBA00022741"/>
    </source>
</evidence>
<evidence type="ECO:0000313" key="15">
    <source>
        <dbReference type="Proteomes" id="UP000245771"/>
    </source>
</evidence>
<protein>
    <recommendedName>
        <fullName evidence="4">Threonylcarbamoyl-AMP synthase</fullName>
        <ecNumber evidence="3">2.7.7.87</ecNumber>
    </recommendedName>
    <alternativeName>
        <fullName evidence="11">L-threonylcarbamoyladenylate synthase</fullName>
    </alternativeName>
</protein>
<evidence type="ECO:0000256" key="5">
    <source>
        <dbReference type="ARBA" id="ARBA00022490"/>
    </source>
</evidence>